<evidence type="ECO:0000256" key="7">
    <source>
        <dbReference type="ARBA" id="ARBA00023277"/>
    </source>
</evidence>
<evidence type="ECO:0000313" key="13">
    <source>
        <dbReference type="Proteomes" id="UP000718571"/>
    </source>
</evidence>
<evidence type="ECO:0000256" key="1">
    <source>
        <dbReference type="ARBA" id="ARBA00001947"/>
    </source>
</evidence>
<comment type="cofactor">
    <cofactor evidence="1">
        <name>Zn(2+)</name>
        <dbReference type="ChEBI" id="CHEBI:29105"/>
    </cofactor>
</comment>
<dbReference type="PIRSF" id="PIRSF000808">
    <property type="entry name" value="GalT"/>
    <property type="match status" value="1"/>
</dbReference>
<evidence type="ECO:0000256" key="4">
    <source>
        <dbReference type="ARBA" id="ARBA00022695"/>
    </source>
</evidence>
<sequence>MDDATDLRNEIRKDYRTGRFVIIAPDRDRRPEDFFQSEKEPKIGIKCPFDPGNEYMTTEIMRIGNPWKIRVVENKYPEFSPDIPLEEGSGKLEYISGYGYNEVLIDTPIHNLAFDKLKNEDMRLWLDALIEREADLYTKNYIKYVQIFKNSGPEAGESMVHPHTQIMAWPEIIGSIKDEIDRIKDYKDRYNKCLYEDLGELEENRILLETDRVIAVAPYASRFAGESMIVPKRHVNYLQDLTVEEKDDFVNTLKMILKVNRNLFGDLSYNLCFHDIKSEPDFHLHLEIYPRLSIPAGVEFGQDVFVNQLPPEVYTETFAQKLKEVT</sequence>
<evidence type="ECO:0000259" key="10">
    <source>
        <dbReference type="PROSITE" id="PS51084"/>
    </source>
</evidence>
<dbReference type="EMBL" id="JADFAR010000001">
    <property type="protein sequence ID" value="MBE5728236.1"/>
    <property type="molecule type" value="Genomic_DNA"/>
</dbReference>
<organism evidence="12 13">
    <name type="scientific">Candidatus Acidifodinimicrobium mancum</name>
    <dbReference type="NCBI Taxonomy" id="2898728"/>
    <lineage>
        <taxon>Archaea</taxon>
        <taxon>Candidatus Parvarchaeota</taxon>
        <taxon>Candidatus Acidifodinimicrobiaceae</taxon>
        <taxon>Candidatus Acidifodinimicrobium</taxon>
    </lineage>
</organism>
<dbReference type="PANTHER" id="PTHR42763:SF2">
    <property type="entry name" value="ADP-GLUCOSE PHOSPHORYLASE"/>
    <property type="match status" value="1"/>
</dbReference>
<feature type="domain" description="HIT" evidence="10">
    <location>
        <begin position="194"/>
        <end position="300"/>
    </location>
</feature>
<evidence type="ECO:0000256" key="2">
    <source>
        <dbReference type="ARBA" id="ARBA00010951"/>
    </source>
</evidence>
<proteinExistence type="inferred from homology"/>
<comment type="caution">
    <text evidence="9">Lacks conserved residue(s) required for the propagation of feature annotation.</text>
</comment>
<evidence type="ECO:0000256" key="3">
    <source>
        <dbReference type="ARBA" id="ARBA00022679"/>
    </source>
</evidence>
<dbReference type="Pfam" id="PF01087">
    <property type="entry name" value="GalP_UDP_transf"/>
    <property type="match status" value="1"/>
</dbReference>
<dbReference type="InterPro" id="IPR036265">
    <property type="entry name" value="HIT-like_sf"/>
</dbReference>
<gene>
    <name evidence="11" type="ORF">IHE50_00125</name>
    <name evidence="12" type="ORF">IHE51_00005</name>
</gene>
<evidence type="ECO:0000313" key="12">
    <source>
        <dbReference type="EMBL" id="MBE5728236.1"/>
    </source>
</evidence>
<dbReference type="GO" id="GO:0008108">
    <property type="term" value="F:UDP-glucose:hexose-1-phosphate uridylyltransferase activity"/>
    <property type="evidence" value="ECO:0007669"/>
    <property type="project" value="InterPro"/>
</dbReference>
<keyword evidence="3" id="KW-0808">Transferase</keyword>
<dbReference type="EMBL" id="JADFAQ010000004">
    <property type="protein sequence ID" value="MBE5727814.1"/>
    <property type="molecule type" value="Genomic_DNA"/>
</dbReference>
<evidence type="ECO:0000256" key="5">
    <source>
        <dbReference type="ARBA" id="ARBA00022723"/>
    </source>
</evidence>
<evidence type="ECO:0000313" key="14">
    <source>
        <dbReference type="Proteomes" id="UP000763484"/>
    </source>
</evidence>
<evidence type="ECO:0000256" key="8">
    <source>
        <dbReference type="PIRSR" id="PIRSR000808-1"/>
    </source>
</evidence>
<dbReference type="InterPro" id="IPR053177">
    <property type="entry name" value="ADP-glucose_phosphorylase"/>
</dbReference>
<dbReference type="Proteomes" id="UP000763484">
    <property type="component" value="Unassembled WGS sequence"/>
</dbReference>
<comment type="caution">
    <text evidence="12">The sequence shown here is derived from an EMBL/GenBank/DDBJ whole genome shotgun (WGS) entry which is preliminary data.</text>
</comment>
<evidence type="ECO:0000256" key="9">
    <source>
        <dbReference type="PROSITE-ProRule" id="PRU00464"/>
    </source>
</evidence>
<dbReference type="GO" id="GO:0008270">
    <property type="term" value="F:zinc ion binding"/>
    <property type="evidence" value="ECO:0007669"/>
    <property type="project" value="InterPro"/>
</dbReference>
<keyword evidence="4" id="KW-0548">Nucleotidyltransferase</keyword>
<dbReference type="PANTHER" id="PTHR42763">
    <property type="entry name" value="ADP-GLUCOSE PHOSPHORYLASE"/>
    <property type="match status" value="1"/>
</dbReference>
<keyword evidence="7" id="KW-0119">Carbohydrate metabolism</keyword>
<protein>
    <submittedName>
        <fullName evidence="12">DUF4921 family protein</fullName>
    </submittedName>
</protein>
<dbReference type="InterPro" id="IPR011146">
    <property type="entry name" value="HIT-like"/>
</dbReference>
<dbReference type="AlphaFoldDB" id="A0A8T3UUI1"/>
<dbReference type="InterPro" id="IPR005849">
    <property type="entry name" value="GalP_Utransf_N"/>
</dbReference>
<keyword evidence="5" id="KW-0479">Metal-binding</keyword>
<dbReference type="SUPFAM" id="SSF54197">
    <property type="entry name" value="HIT-like"/>
    <property type="match status" value="2"/>
</dbReference>
<dbReference type="Gene3D" id="3.30.428.10">
    <property type="entry name" value="HIT-like"/>
    <property type="match status" value="2"/>
</dbReference>
<dbReference type="Proteomes" id="UP000718571">
    <property type="component" value="Unassembled WGS sequence"/>
</dbReference>
<keyword evidence="6" id="KW-0862">Zinc</keyword>
<evidence type="ECO:0000313" key="11">
    <source>
        <dbReference type="EMBL" id="MBE5727814.1"/>
    </source>
</evidence>
<name>A0A8T3UUI1_9ARCH</name>
<dbReference type="GO" id="GO:0006012">
    <property type="term" value="P:galactose metabolic process"/>
    <property type="evidence" value="ECO:0007669"/>
    <property type="project" value="InterPro"/>
</dbReference>
<comment type="similarity">
    <text evidence="2">Belongs to the galactose-1-phosphate uridylyltransferase type 1 family.</text>
</comment>
<reference evidence="13 14" key="1">
    <citation type="submission" date="2020-09" db="EMBL/GenBank/DDBJ databases">
        <title>Genomic characterization of a novel Parvarchaeota family in acid mine drainage sediments.</title>
        <authorList>
            <person name="Luo Z.-H."/>
        </authorList>
    </citation>
    <scope>NUCLEOTIDE SEQUENCE [LARGE SCALE GENOMIC DNA]</scope>
    <source>
        <strain evidence="12">MAS1_bins.189</strain>
        <strain evidence="11">TL1-5_bins.178</strain>
    </source>
</reference>
<evidence type="ECO:0000256" key="6">
    <source>
        <dbReference type="ARBA" id="ARBA00022833"/>
    </source>
</evidence>
<dbReference type="InterPro" id="IPR005850">
    <property type="entry name" value="GalP_Utransf_C"/>
</dbReference>
<dbReference type="Pfam" id="PF02744">
    <property type="entry name" value="GalP_UDP_tr_C"/>
    <property type="match status" value="1"/>
</dbReference>
<feature type="active site" description="Tele-UMP-histidine intermediate" evidence="8">
    <location>
        <position position="163"/>
    </location>
</feature>
<accession>A0A8T3UUI1</accession>
<dbReference type="InterPro" id="IPR001937">
    <property type="entry name" value="GalP_UDPtransf1"/>
</dbReference>
<dbReference type="PROSITE" id="PS51084">
    <property type="entry name" value="HIT_2"/>
    <property type="match status" value="1"/>
</dbReference>